<comment type="catalytic activity">
    <reaction evidence="2 9">
        <text>glutathione + H2O = L-cysteinylglycine + L-glutamate</text>
        <dbReference type="Rhea" id="RHEA:28807"/>
        <dbReference type="ChEBI" id="CHEBI:15377"/>
        <dbReference type="ChEBI" id="CHEBI:29985"/>
        <dbReference type="ChEBI" id="CHEBI:57925"/>
        <dbReference type="ChEBI" id="CHEBI:61694"/>
        <dbReference type="EC" id="3.4.19.13"/>
    </reaction>
</comment>
<comment type="pathway">
    <text evidence="9">Sulfur metabolism; glutathione metabolism.</text>
</comment>
<proteinExistence type="inferred from homology"/>
<dbReference type="EC" id="2.3.2.2" evidence="9"/>
<dbReference type="InterPro" id="IPR000101">
    <property type="entry name" value="GGT_peptidase"/>
</dbReference>
<name>A0ABX2KIA0_9PROT</name>
<dbReference type="Gene3D" id="1.10.246.130">
    <property type="match status" value="1"/>
</dbReference>
<dbReference type="Gene3D" id="3.60.20.40">
    <property type="match status" value="1"/>
</dbReference>
<dbReference type="InterPro" id="IPR051792">
    <property type="entry name" value="GGT_bact"/>
</dbReference>
<dbReference type="PANTHER" id="PTHR43199:SF1">
    <property type="entry name" value="GLUTATHIONE HYDROLASE PROENZYME"/>
    <property type="match status" value="1"/>
</dbReference>
<dbReference type="InterPro" id="IPR043138">
    <property type="entry name" value="GGT_lsub"/>
</dbReference>
<evidence type="ECO:0000256" key="3">
    <source>
        <dbReference type="ARBA" id="ARBA00009381"/>
    </source>
</evidence>
<evidence type="ECO:0000256" key="5">
    <source>
        <dbReference type="ARBA" id="ARBA00022801"/>
    </source>
</evidence>
<dbReference type="Proteomes" id="UP000605086">
    <property type="component" value="Unassembled WGS sequence"/>
</dbReference>
<evidence type="ECO:0000256" key="2">
    <source>
        <dbReference type="ARBA" id="ARBA00001089"/>
    </source>
</evidence>
<dbReference type="Pfam" id="PF01019">
    <property type="entry name" value="G_glu_transpept"/>
    <property type="match status" value="1"/>
</dbReference>
<evidence type="ECO:0000256" key="6">
    <source>
        <dbReference type="ARBA" id="ARBA00023145"/>
    </source>
</evidence>
<sequence length="548" mass="58136">MGEAMIVAPQPEAAEAGAEVLERGGNAVDAAIACAFVQGVVDPQMSGIGGFGSMQVYMPGRGVHDILEFYARAPLAARPDMWTDLLLGQTRDGFGFLLEGGISEIGHLAVCTPGSLKGYAEALGRYGTFDWADVMAPAIAQARRGFMVRPHVHWYWSLDQSGSGEVDTIDKLRHSRTGRDIYFRPDGTVKRPGDLVLNPDLTRTLERIAAGGPDLFYRGEIAEEIAADMAVHGGLIGLDDLAAYEVSTAAPVWGEYRGHRISTSPPPASGFPMLQLLHILENFDIGALEHGSAEHVRLLAEAMKRMTVDKDRHMGDPAYVEVPVDRLIAKDYCGALAEDIRAGNRAEVSRLDKSSRDTTHISVVDAQGNAVALTHTLGSPSGAITDGLGFMYNGTMARFDPRPGRAGSIAPGKRRASSAAPTIVFKGDRPFVVMGAPGGSYIAPAMAQGIMNVIDFGMPMLEAVSAPRVMAVSNTIDVSNRIRRSVTDALAEQGYAVKRSWQSYAFAALHGIRIDGGVCSGGADPQRDGMAIRVRPPAGPSGPAAGGS</sequence>
<keyword evidence="4 9" id="KW-0808">Transferase</keyword>
<evidence type="ECO:0000256" key="4">
    <source>
        <dbReference type="ARBA" id="ARBA00022679"/>
    </source>
</evidence>
<evidence type="ECO:0000256" key="9">
    <source>
        <dbReference type="RuleBase" id="RU368036"/>
    </source>
</evidence>
<reference evidence="11 12" key="1">
    <citation type="submission" date="2019-10" db="EMBL/GenBank/DDBJ databases">
        <title>Genome sequence of Azospirillum melinis.</title>
        <authorList>
            <person name="Ambrosini A."/>
            <person name="Sant'Anna F.H."/>
            <person name="Cassan F.D."/>
            <person name="Souza E.M."/>
            <person name="Passaglia L.M.P."/>
        </authorList>
    </citation>
    <scope>NUCLEOTIDE SEQUENCE [LARGE SCALE GENOMIC DNA]</scope>
    <source>
        <strain evidence="11 12">TMCY0552</strain>
    </source>
</reference>
<feature type="region of interest" description="Disordered" evidence="10">
    <location>
        <begin position="525"/>
        <end position="548"/>
    </location>
</feature>
<gene>
    <name evidence="11" type="primary">ggt</name>
    <name evidence="11" type="ORF">GBZ48_23245</name>
</gene>
<keyword evidence="12" id="KW-1185">Reference proteome</keyword>
<evidence type="ECO:0000256" key="10">
    <source>
        <dbReference type="SAM" id="MobiDB-lite"/>
    </source>
</evidence>
<keyword evidence="9" id="KW-0317">Glutathione biosynthesis</keyword>
<organism evidence="11 12">
    <name type="scientific">Azospirillum melinis</name>
    <dbReference type="NCBI Taxonomy" id="328839"/>
    <lineage>
        <taxon>Bacteria</taxon>
        <taxon>Pseudomonadati</taxon>
        <taxon>Pseudomonadota</taxon>
        <taxon>Alphaproteobacteria</taxon>
        <taxon>Rhodospirillales</taxon>
        <taxon>Azospirillaceae</taxon>
        <taxon>Azospirillum</taxon>
    </lineage>
</organism>
<keyword evidence="6 9" id="KW-0865">Zymogen</keyword>
<dbReference type="InterPro" id="IPR029055">
    <property type="entry name" value="Ntn_hydrolases_N"/>
</dbReference>
<dbReference type="NCBIfam" id="TIGR00066">
    <property type="entry name" value="g_glut_trans"/>
    <property type="match status" value="1"/>
</dbReference>
<comment type="catalytic activity">
    <reaction evidence="8 9">
        <text>an N-terminal (5-L-glutamyl)-[peptide] + an alpha-amino acid = 5-L-glutamyl amino acid + an N-terminal L-alpha-aminoacyl-[peptide]</text>
        <dbReference type="Rhea" id="RHEA:23904"/>
        <dbReference type="Rhea" id="RHEA-COMP:9780"/>
        <dbReference type="Rhea" id="RHEA-COMP:9795"/>
        <dbReference type="ChEBI" id="CHEBI:77644"/>
        <dbReference type="ChEBI" id="CHEBI:78597"/>
        <dbReference type="ChEBI" id="CHEBI:78599"/>
        <dbReference type="ChEBI" id="CHEBI:78608"/>
        <dbReference type="EC" id="2.3.2.2"/>
    </reaction>
</comment>
<dbReference type="PANTHER" id="PTHR43199">
    <property type="entry name" value="GLUTATHIONE HYDROLASE"/>
    <property type="match status" value="1"/>
</dbReference>
<accession>A0ABX2KIA0</accession>
<keyword evidence="5 9" id="KW-0378">Hydrolase</keyword>
<dbReference type="SUPFAM" id="SSF56235">
    <property type="entry name" value="N-terminal nucleophile aminohydrolases (Ntn hydrolases)"/>
    <property type="match status" value="1"/>
</dbReference>
<evidence type="ECO:0000313" key="11">
    <source>
        <dbReference type="EMBL" id="NUB02161.1"/>
    </source>
</evidence>
<comment type="subunit">
    <text evidence="9">This enzyme consists of two polypeptide chains, which are synthesized in precursor form from a single polypeptide.</text>
</comment>
<dbReference type="PRINTS" id="PR01210">
    <property type="entry name" value="GGTRANSPTASE"/>
</dbReference>
<evidence type="ECO:0000313" key="12">
    <source>
        <dbReference type="Proteomes" id="UP000605086"/>
    </source>
</evidence>
<evidence type="ECO:0000256" key="7">
    <source>
        <dbReference type="ARBA" id="ARBA00023315"/>
    </source>
</evidence>
<dbReference type="InterPro" id="IPR043137">
    <property type="entry name" value="GGT_ssub_C"/>
</dbReference>
<comment type="similarity">
    <text evidence="3 9">Belongs to the gamma-glutamyltransferase family.</text>
</comment>
<evidence type="ECO:0000256" key="1">
    <source>
        <dbReference type="ARBA" id="ARBA00001049"/>
    </source>
</evidence>
<keyword evidence="7 9" id="KW-0012">Acyltransferase</keyword>
<comment type="PTM">
    <text evidence="9">Cleaved by autocatalysis into a large and a small subunit.</text>
</comment>
<evidence type="ECO:0000256" key="8">
    <source>
        <dbReference type="ARBA" id="ARBA00047417"/>
    </source>
</evidence>
<dbReference type="EMBL" id="WHOS01000036">
    <property type="protein sequence ID" value="NUB02161.1"/>
    <property type="molecule type" value="Genomic_DNA"/>
</dbReference>
<protein>
    <recommendedName>
        <fullName evidence="9">Glutathione hydrolase proenzyme</fullName>
        <ecNumber evidence="9">2.3.2.2</ecNumber>
        <ecNumber evidence="9">3.4.19.13</ecNumber>
    </recommendedName>
    <component>
        <recommendedName>
            <fullName evidence="9">Glutathione hydrolase large chain</fullName>
        </recommendedName>
    </component>
    <component>
        <recommendedName>
            <fullName evidence="9">Glutathione hydrolase small chain</fullName>
        </recommendedName>
    </component>
</protein>
<comment type="catalytic activity">
    <reaction evidence="1 9">
        <text>an S-substituted glutathione + H2O = an S-substituted L-cysteinylglycine + L-glutamate</text>
        <dbReference type="Rhea" id="RHEA:59468"/>
        <dbReference type="ChEBI" id="CHEBI:15377"/>
        <dbReference type="ChEBI" id="CHEBI:29985"/>
        <dbReference type="ChEBI" id="CHEBI:90779"/>
        <dbReference type="ChEBI" id="CHEBI:143103"/>
        <dbReference type="EC" id="3.4.19.13"/>
    </reaction>
</comment>
<comment type="caution">
    <text evidence="11">The sequence shown here is derived from an EMBL/GenBank/DDBJ whole genome shotgun (WGS) entry which is preliminary data.</text>
</comment>
<dbReference type="EC" id="3.4.19.13" evidence="9"/>
<dbReference type="GO" id="GO:0103068">
    <property type="term" value="F:leukotriene C4 gamma-glutamyl transferase activity"/>
    <property type="evidence" value="ECO:0007669"/>
    <property type="project" value="UniProtKB-EC"/>
</dbReference>